<sequence length="282" mass="30999">RFSPRLCRSSSLRRLRRRSAAFFNKADSAARSMAQEDPGPPIFAAVRAFDAEALRRELAAGGEVDMLENEWSTTTLLHYAVFWRSKYPAERLQERLECISVLLEAGASVDLVTDGRTPLQWSVTSKSAAYHAVIAMLLEAGADPNFTDRTWTSTEYHRSVLASAAEEGTAGAVRQLIAAGAVDLDRALELAIGSGKQRNCAPLLRAGAALPAVITAPPQYPPRRGFPQTRAYIENIRAAGGYKAYEKAHRQRLVAMFLPKFPALPVEMVERVVDFSWDIGGH</sequence>
<accession>A0A8J2X0W3</accession>
<protein>
    <submittedName>
        <fullName evidence="4">Uncharacterized protein</fullName>
    </submittedName>
</protein>
<evidence type="ECO:0000256" key="2">
    <source>
        <dbReference type="ARBA" id="ARBA00023043"/>
    </source>
</evidence>
<dbReference type="PANTHER" id="PTHR24134">
    <property type="entry name" value="ANKYRIN REPEAT-CONTAINING PROTEIN DDB_G0279043"/>
    <property type="match status" value="1"/>
</dbReference>
<evidence type="ECO:0000256" key="3">
    <source>
        <dbReference type="PROSITE-ProRule" id="PRU00023"/>
    </source>
</evidence>
<dbReference type="OrthoDB" id="46760at2759"/>
<dbReference type="Pfam" id="PF12796">
    <property type="entry name" value="Ank_2"/>
    <property type="match status" value="1"/>
</dbReference>
<feature type="non-terminal residue" evidence="4">
    <location>
        <position position="1"/>
    </location>
</feature>
<reference evidence="4" key="1">
    <citation type="submission" date="2021-11" db="EMBL/GenBank/DDBJ databases">
        <authorList>
            <consortium name="Genoscope - CEA"/>
            <person name="William W."/>
        </authorList>
    </citation>
    <scope>NUCLEOTIDE SEQUENCE</scope>
</reference>
<evidence type="ECO:0000256" key="1">
    <source>
        <dbReference type="ARBA" id="ARBA00022737"/>
    </source>
</evidence>
<name>A0A8J2X0W3_9STRA</name>
<keyword evidence="1" id="KW-0677">Repeat</keyword>
<dbReference type="AlphaFoldDB" id="A0A8J2X0W3"/>
<dbReference type="PANTHER" id="PTHR24134:SF9">
    <property type="entry name" value="ANKYRIN REPEAT AND SOCS BOX PROTEIN 8"/>
    <property type="match status" value="1"/>
</dbReference>
<keyword evidence="5" id="KW-1185">Reference proteome</keyword>
<dbReference type="EMBL" id="CAKKNE010000005">
    <property type="protein sequence ID" value="CAH0375534.1"/>
    <property type="molecule type" value="Genomic_DNA"/>
</dbReference>
<gene>
    <name evidence="4" type="ORF">PECAL_5P00630</name>
</gene>
<dbReference type="InterPro" id="IPR002110">
    <property type="entry name" value="Ankyrin_rpt"/>
</dbReference>
<dbReference type="InterPro" id="IPR036770">
    <property type="entry name" value="Ankyrin_rpt-contain_sf"/>
</dbReference>
<evidence type="ECO:0000313" key="5">
    <source>
        <dbReference type="Proteomes" id="UP000789595"/>
    </source>
</evidence>
<dbReference type="Proteomes" id="UP000789595">
    <property type="component" value="Unassembled WGS sequence"/>
</dbReference>
<dbReference type="PROSITE" id="PS50297">
    <property type="entry name" value="ANK_REP_REGION"/>
    <property type="match status" value="1"/>
</dbReference>
<dbReference type="SUPFAM" id="SSF48403">
    <property type="entry name" value="Ankyrin repeat"/>
    <property type="match status" value="1"/>
</dbReference>
<keyword evidence="2 3" id="KW-0040">ANK repeat</keyword>
<dbReference type="PROSITE" id="PS50088">
    <property type="entry name" value="ANK_REPEAT"/>
    <property type="match status" value="1"/>
</dbReference>
<organism evidence="4 5">
    <name type="scientific">Pelagomonas calceolata</name>
    <dbReference type="NCBI Taxonomy" id="35677"/>
    <lineage>
        <taxon>Eukaryota</taxon>
        <taxon>Sar</taxon>
        <taxon>Stramenopiles</taxon>
        <taxon>Ochrophyta</taxon>
        <taxon>Pelagophyceae</taxon>
        <taxon>Pelagomonadales</taxon>
        <taxon>Pelagomonadaceae</taxon>
        <taxon>Pelagomonas</taxon>
    </lineage>
</organism>
<feature type="repeat" description="ANK" evidence="3">
    <location>
        <begin position="114"/>
        <end position="149"/>
    </location>
</feature>
<dbReference type="SMART" id="SM00248">
    <property type="entry name" value="ANK"/>
    <property type="match status" value="3"/>
</dbReference>
<proteinExistence type="predicted"/>
<evidence type="ECO:0000313" key="4">
    <source>
        <dbReference type="EMBL" id="CAH0375534.1"/>
    </source>
</evidence>
<dbReference type="Gene3D" id="1.25.40.20">
    <property type="entry name" value="Ankyrin repeat-containing domain"/>
    <property type="match status" value="1"/>
</dbReference>
<comment type="caution">
    <text evidence="4">The sequence shown here is derived from an EMBL/GenBank/DDBJ whole genome shotgun (WGS) entry which is preliminary data.</text>
</comment>